<feature type="transmembrane region" description="Helical" evidence="2">
    <location>
        <begin position="94"/>
        <end position="113"/>
    </location>
</feature>
<dbReference type="InterPro" id="IPR038765">
    <property type="entry name" value="Papain-like_cys_pep_sf"/>
</dbReference>
<keyword evidence="2" id="KW-0812">Transmembrane</keyword>
<sequence length="855" mass="89082">MSRLDSQKGAPGQAPAAGGRSRWTPRSTRRAPDGRPGWTRLLLGVLAPLLATAVALAAFWPVYQSIEFVRMAAVTVVVAGALAVLGARFRWSPLLVAALTAAVVLIAGVPLAIPSEATAGGWLPTGPALVHLLEATALSWRQLVTIVTPVGAYQALLVPAFLLGLVTAVLSASLALRSRHPRLALVPPFLLLAAAVALGPTEVAPAWTIAVGALLVLVSAVWAVLLPAGPTTSELPGSRRSRQHADRAAATPLIGHSVSRSRSLRLAITRVAAIAVVLAVALAGSTVLATTLAPASDRDVIRAHVEQPFVPRDYPSPLAGFRSYLDPATRDETLLTVEGLPADARLRLATVDTYTGVVYAVGDASAGAGNASGSGNASRSGNASGSGTDADGEDGSSSSADAAGSASASGSGVFTRVPYRLTPTATGTRVDLTVRVDRFSDVWVPDAGALEQLRFLGPRADALTDSFSYNAATGTAAVSAGLRPGDSYRLTAILPPATDDVDVASLRPGTAPLPEPAAVPDALTEWLTRNAAAPASSDEPAAPGGSLQRALDALASTGYVSHGIDPDTPRSVSGHGIARLETLFTEQPMVGDQEQYATAAALIARQLGFPARVVLGFRPDGAAAGDTSGPVAVTGADIDAWVEIQDSSGRWVTIDPTPAVRDIPERAPDEPTPISKPQTVVPPPVVEDPEESTPAAPDSEVSDPPAEQPWWLAAVRIVLTVAGWTLLIAAILAAPFLAVIAAKARRRRTRRRRGSADARIRAGWLEARDTAVDYGIDIPASATRREAAARIGSKTAVTLASVADRVSFSPDRPDDDDADKVWQGVDELRRRVAERHTRRERLRARIALTSLRRPR</sequence>
<name>A0A1T5KG17_9MICO</name>
<accession>A0A1T5KG17</accession>
<dbReference type="InterPro" id="IPR002931">
    <property type="entry name" value="Transglutaminase-like"/>
</dbReference>
<dbReference type="Pfam" id="PF01841">
    <property type="entry name" value="Transglut_core"/>
    <property type="match status" value="1"/>
</dbReference>
<dbReference type="STRING" id="123320.SAMN06309945_2173"/>
<dbReference type="Proteomes" id="UP000190857">
    <property type="component" value="Unassembled WGS sequence"/>
</dbReference>
<evidence type="ECO:0000256" key="2">
    <source>
        <dbReference type="SAM" id="Phobius"/>
    </source>
</evidence>
<feature type="domain" description="Transglutaminase-like" evidence="3">
    <location>
        <begin position="585"/>
        <end position="658"/>
    </location>
</feature>
<dbReference type="EMBL" id="FUZP01000002">
    <property type="protein sequence ID" value="SKC62328.1"/>
    <property type="molecule type" value="Genomic_DNA"/>
</dbReference>
<dbReference type="InterPro" id="IPR052901">
    <property type="entry name" value="Bact_TGase-like"/>
</dbReference>
<feature type="transmembrane region" description="Helical" evidence="2">
    <location>
        <begin position="68"/>
        <end position="87"/>
    </location>
</feature>
<feature type="transmembrane region" description="Helical" evidence="2">
    <location>
        <begin position="271"/>
        <end position="293"/>
    </location>
</feature>
<dbReference type="OrthoDB" id="3651060at2"/>
<gene>
    <name evidence="4" type="ORF">SAMN06309945_2173</name>
</gene>
<feature type="transmembrane region" description="Helical" evidence="2">
    <location>
        <begin position="152"/>
        <end position="176"/>
    </location>
</feature>
<feature type="transmembrane region" description="Helical" evidence="2">
    <location>
        <begin position="710"/>
        <end position="742"/>
    </location>
</feature>
<keyword evidence="5" id="KW-1185">Reference proteome</keyword>
<evidence type="ECO:0000259" key="3">
    <source>
        <dbReference type="SMART" id="SM00460"/>
    </source>
</evidence>
<evidence type="ECO:0000313" key="4">
    <source>
        <dbReference type="EMBL" id="SKC62328.1"/>
    </source>
</evidence>
<feature type="region of interest" description="Disordered" evidence="1">
    <location>
        <begin position="1"/>
        <end position="33"/>
    </location>
</feature>
<dbReference type="SMART" id="SM00460">
    <property type="entry name" value="TGc"/>
    <property type="match status" value="1"/>
</dbReference>
<feature type="transmembrane region" description="Helical" evidence="2">
    <location>
        <begin position="183"/>
        <end position="200"/>
    </location>
</feature>
<organism evidence="4 5">
    <name type="scientific">Okibacterium fritillariae</name>
    <dbReference type="NCBI Taxonomy" id="123320"/>
    <lineage>
        <taxon>Bacteria</taxon>
        <taxon>Bacillati</taxon>
        <taxon>Actinomycetota</taxon>
        <taxon>Actinomycetes</taxon>
        <taxon>Micrococcales</taxon>
        <taxon>Microbacteriaceae</taxon>
        <taxon>Okibacterium</taxon>
    </lineage>
</organism>
<feature type="region of interest" description="Disordered" evidence="1">
    <location>
        <begin position="655"/>
        <end position="705"/>
    </location>
</feature>
<evidence type="ECO:0000256" key="1">
    <source>
        <dbReference type="SAM" id="MobiDB-lite"/>
    </source>
</evidence>
<feature type="compositionally biased region" description="Low complexity" evidence="1">
    <location>
        <begin position="9"/>
        <end position="19"/>
    </location>
</feature>
<reference evidence="4 5" key="1">
    <citation type="submission" date="2017-02" db="EMBL/GenBank/DDBJ databases">
        <authorList>
            <person name="Peterson S.W."/>
        </authorList>
    </citation>
    <scope>NUCLEOTIDE SEQUENCE [LARGE SCALE GENOMIC DNA]</scope>
    <source>
        <strain evidence="4 5">VKM Ac-2059</strain>
    </source>
</reference>
<keyword evidence="2" id="KW-1133">Transmembrane helix</keyword>
<feature type="transmembrane region" description="Helical" evidence="2">
    <location>
        <begin position="41"/>
        <end position="62"/>
    </location>
</feature>
<feature type="transmembrane region" description="Helical" evidence="2">
    <location>
        <begin position="206"/>
        <end position="226"/>
    </location>
</feature>
<feature type="region of interest" description="Disordered" evidence="1">
    <location>
        <begin position="368"/>
        <end position="411"/>
    </location>
</feature>
<dbReference type="RefSeq" id="WP_079728232.1">
    <property type="nucleotide sequence ID" value="NZ_FUZP01000002.1"/>
</dbReference>
<dbReference type="AlphaFoldDB" id="A0A1T5KG17"/>
<protein>
    <submittedName>
        <fullName evidence="4">Transglutaminase-like superfamily protein</fullName>
    </submittedName>
</protein>
<proteinExistence type="predicted"/>
<dbReference type="SUPFAM" id="SSF54001">
    <property type="entry name" value="Cysteine proteinases"/>
    <property type="match status" value="1"/>
</dbReference>
<keyword evidence="2" id="KW-0472">Membrane</keyword>
<dbReference type="PANTHER" id="PTHR42736:SF1">
    <property type="entry name" value="PROTEIN-GLUTAMINE GAMMA-GLUTAMYLTRANSFERASE"/>
    <property type="match status" value="1"/>
</dbReference>
<evidence type="ECO:0000313" key="5">
    <source>
        <dbReference type="Proteomes" id="UP000190857"/>
    </source>
</evidence>
<dbReference type="PANTHER" id="PTHR42736">
    <property type="entry name" value="PROTEIN-GLUTAMINE GAMMA-GLUTAMYLTRANSFERASE"/>
    <property type="match status" value="1"/>
</dbReference>
<dbReference type="Gene3D" id="3.10.620.30">
    <property type="match status" value="1"/>
</dbReference>